<dbReference type="AlphaFoldDB" id="A0A371CIW7"/>
<evidence type="ECO:0008006" key="5">
    <source>
        <dbReference type="Google" id="ProtNLM"/>
    </source>
</evidence>
<dbReference type="SUPFAM" id="SSF56300">
    <property type="entry name" value="Metallo-dependent phosphatases"/>
    <property type="match status" value="1"/>
</dbReference>
<gene>
    <name evidence="3" type="ORF">OH76DRAFT_1459561</name>
</gene>
<dbReference type="Pfam" id="PF00149">
    <property type="entry name" value="Metallophos"/>
    <property type="match status" value="1"/>
</dbReference>
<dbReference type="GO" id="GO:0005829">
    <property type="term" value="C:cytosol"/>
    <property type="evidence" value="ECO:0007669"/>
    <property type="project" value="TreeGrafter"/>
</dbReference>
<name>A0A371CIW7_9APHY</name>
<dbReference type="Pfam" id="PF21953">
    <property type="entry name" value="NadN_nucleosid_C"/>
    <property type="match status" value="1"/>
</dbReference>
<dbReference type="GO" id="GO:0009166">
    <property type="term" value="P:nucleotide catabolic process"/>
    <property type="evidence" value="ECO:0007669"/>
    <property type="project" value="InterPro"/>
</dbReference>
<dbReference type="OrthoDB" id="7722975at2759"/>
<dbReference type="InterPro" id="IPR036907">
    <property type="entry name" value="5'-Nucleotdase_C_sf"/>
</dbReference>
<dbReference type="Gene3D" id="3.90.780.10">
    <property type="entry name" value="5'-Nucleotidase, C-terminal domain"/>
    <property type="match status" value="1"/>
</dbReference>
<dbReference type="Gene3D" id="3.60.21.10">
    <property type="match status" value="1"/>
</dbReference>
<evidence type="ECO:0000259" key="2">
    <source>
        <dbReference type="Pfam" id="PF21953"/>
    </source>
</evidence>
<evidence type="ECO:0000313" key="3">
    <source>
        <dbReference type="EMBL" id="RDX40223.1"/>
    </source>
</evidence>
<dbReference type="InterPro" id="IPR053828">
    <property type="entry name" value="Nucleosidase_C"/>
</dbReference>
<feature type="domain" description="Calcineurin-like phosphoesterase" evidence="1">
    <location>
        <begin position="107"/>
        <end position="340"/>
    </location>
</feature>
<dbReference type="SUPFAM" id="SSF55816">
    <property type="entry name" value="5'-nucleotidase (syn. UDP-sugar hydrolase), C-terminal domain"/>
    <property type="match status" value="1"/>
</dbReference>
<keyword evidence="4" id="KW-1185">Reference proteome</keyword>
<dbReference type="InterPro" id="IPR014485">
    <property type="entry name" value="Pesterase_C1039"/>
</dbReference>
<dbReference type="Proteomes" id="UP000256964">
    <property type="component" value="Unassembled WGS sequence"/>
</dbReference>
<dbReference type="GO" id="GO:0005576">
    <property type="term" value="C:extracellular region"/>
    <property type="evidence" value="ECO:0007669"/>
    <property type="project" value="UniProtKB-ARBA"/>
</dbReference>
<accession>A0A371CIW7</accession>
<feature type="domain" description="Putative 5'-nucleotidase C-terminal" evidence="2">
    <location>
        <begin position="431"/>
        <end position="624"/>
    </location>
</feature>
<sequence length="662" mass="73766">MTQRTRQPYGWRSQYAQEEGGWGYLQASMKGHSSHPTSSTKPSDSSLVLRAGLFRPFEEAGIALDVARGPVPGDDHAHGHGHVHERRAYPQVQLAPPSRPLEWGDVNIIHTTDSHGWLLGHQKSSFPEPNYSGDLGDFASFVAHMKELALEKDVDLLLVDSGDLHDGTGLSDGFPAGAVDGHESNKFLFELPYDVMAIGNHELYVYNVTYDMHKTFAPKLNGRYLSSNVNITVLDVFGRNVSVPVGDRYVKFKTRKGRKVTSLGVLFDFTGNDANTIVQKVEDMVKEHWFAEAIKDEPDFFLLAGHMPVKKSDNWPTVFNAIRAVHPTTPILILGGHTHIRDCVQYDGRSMALESGRYMETVGANLDKKGSTKNITFSRRYLDPNRVTYEYHSRRQNSMFDTLQGKTITKGLNDLAKQFTLSMLYGTAPHDFTLTRAPYPSNDSLLSLFAEALTYSLTVNNTRADIPHIMIATAGSQRFDIYAGPFTKNDQLTASPFANFFSYIPNIPLAVARQVLPTMNAPAALSRRREEDEERYARGDVDVQYRAWLAEMDRRTSAERRDTENATIGYVTSDSCPGIGDDIPHTPLPFFPTPDYTGSDAPTGLADDTPIDLVFDNFTQDDLLTALNALQSEKVYTGADALPYTTVLAKDVLGIYAQKYWN</sequence>
<dbReference type="InterPro" id="IPR006179">
    <property type="entry name" value="5_nucleotidase/apyrase"/>
</dbReference>
<organism evidence="3 4">
    <name type="scientific">Lentinus brumalis</name>
    <dbReference type="NCBI Taxonomy" id="2498619"/>
    <lineage>
        <taxon>Eukaryota</taxon>
        <taxon>Fungi</taxon>
        <taxon>Dikarya</taxon>
        <taxon>Basidiomycota</taxon>
        <taxon>Agaricomycotina</taxon>
        <taxon>Agaricomycetes</taxon>
        <taxon>Polyporales</taxon>
        <taxon>Polyporaceae</taxon>
        <taxon>Lentinus</taxon>
    </lineage>
</organism>
<dbReference type="InterPro" id="IPR029052">
    <property type="entry name" value="Metallo-depent_PP-like"/>
</dbReference>
<dbReference type="FunFam" id="3.60.21.10:FF:000043">
    <property type="entry name" value="Ser/Thr protein phosphatase family"/>
    <property type="match status" value="1"/>
</dbReference>
<dbReference type="PANTHER" id="PTHR11575">
    <property type="entry name" value="5'-NUCLEOTIDASE-RELATED"/>
    <property type="match status" value="1"/>
</dbReference>
<dbReference type="PIRSF" id="PIRSF017316">
    <property type="entry name" value="Pesterase_C1039"/>
    <property type="match status" value="1"/>
</dbReference>
<dbReference type="InterPro" id="IPR004843">
    <property type="entry name" value="Calcineurin-like_PHP"/>
</dbReference>
<proteinExistence type="predicted"/>
<reference evidence="3 4" key="1">
    <citation type="journal article" date="2018" name="Biotechnol. Biofuels">
        <title>Integrative visual omics of the white-rot fungus Polyporus brumalis exposes the biotechnological potential of its oxidative enzymes for delignifying raw plant biomass.</title>
        <authorList>
            <person name="Miyauchi S."/>
            <person name="Rancon A."/>
            <person name="Drula E."/>
            <person name="Hage H."/>
            <person name="Chaduli D."/>
            <person name="Favel A."/>
            <person name="Grisel S."/>
            <person name="Henrissat B."/>
            <person name="Herpoel-Gimbert I."/>
            <person name="Ruiz-Duenas F.J."/>
            <person name="Chevret D."/>
            <person name="Hainaut M."/>
            <person name="Lin J."/>
            <person name="Wang M."/>
            <person name="Pangilinan J."/>
            <person name="Lipzen A."/>
            <person name="Lesage-Meessen L."/>
            <person name="Navarro D."/>
            <person name="Riley R."/>
            <person name="Grigoriev I.V."/>
            <person name="Zhou S."/>
            <person name="Raouche S."/>
            <person name="Rosso M.N."/>
        </authorList>
    </citation>
    <scope>NUCLEOTIDE SEQUENCE [LARGE SCALE GENOMIC DNA]</scope>
    <source>
        <strain evidence="3 4">BRFM 1820</strain>
    </source>
</reference>
<evidence type="ECO:0000313" key="4">
    <source>
        <dbReference type="Proteomes" id="UP000256964"/>
    </source>
</evidence>
<dbReference type="EMBL" id="KZ857574">
    <property type="protein sequence ID" value="RDX40223.1"/>
    <property type="molecule type" value="Genomic_DNA"/>
</dbReference>
<evidence type="ECO:0000259" key="1">
    <source>
        <dbReference type="Pfam" id="PF00149"/>
    </source>
</evidence>
<dbReference type="STRING" id="139420.A0A371CIW7"/>
<protein>
    <recommendedName>
        <fullName evidence="5">Calcineurin-like phosphoesterase domain-containing protein</fullName>
    </recommendedName>
</protein>
<dbReference type="PANTHER" id="PTHR11575:SF22">
    <property type="entry name" value="ADL392WP"/>
    <property type="match status" value="1"/>
</dbReference>
<dbReference type="GO" id="GO:0016787">
    <property type="term" value="F:hydrolase activity"/>
    <property type="evidence" value="ECO:0007669"/>
    <property type="project" value="InterPro"/>
</dbReference>